<keyword evidence="2" id="KW-0560">Oxidoreductase</keyword>
<dbReference type="SUPFAM" id="SSF54909">
    <property type="entry name" value="Dimeric alpha+beta barrel"/>
    <property type="match status" value="1"/>
</dbReference>
<proteinExistence type="predicted"/>
<dbReference type="InterPro" id="IPR011008">
    <property type="entry name" value="Dimeric_a/b-barrel"/>
</dbReference>
<dbReference type="PANTHER" id="PTHR33336">
    <property type="entry name" value="QUINOL MONOOXYGENASE YGIN-RELATED"/>
    <property type="match status" value="1"/>
</dbReference>
<dbReference type="InterPro" id="IPR007138">
    <property type="entry name" value="ABM_dom"/>
</dbReference>
<dbReference type="PANTHER" id="PTHR33336:SF3">
    <property type="entry name" value="ABM DOMAIN-CONTAINING PROTEIN"/>
    <property type="match status" value="1"/>
</dbReference>
<feature type="domain" description="ABM" evidence="1">
    <location>
        <begin position="2"/>
        <end position="91"/>
    </location>
</feature>
<comment type="caution">
    <text evidence="2">The sequence shown here is derived from an EMBL/GenBank/DDBJ whole genome shotgun (WGS) entry which is preliminary data.</text>
</comment>
<keyword evidence="3" id="KW-1185">Reference proteome</keyword>
<dbReference type="InterPro" id="IPR050744">
    <property type="entry name" value="AI-2_Isomerase_LsrG"/>
</dbReference>
<protein>
    <submittedName>
        <fullName evidence="2">Quinol monooxygenase YgiN</fullName>
    </submittedName>
</protein>
<evidence type="ECO:0000259" key="1">
    <source>
        <dbReference type="PROSITE" id="PS51725"/>
    </source>
</evidence>
<evidence type="ECO:0000313" key="3">
    <source>
        <dbReference type="Proteomes" id="UP000552757"/>
    </source>
</evidence>
<evidence type="ECO:0000313" key="2">
    <source>
        <dbReference type="EMBL" id="MBB3981035.1"/>
    </source>
</evidence>
<dbReference type="Pfam" id="PF03992">
    <property type="entry name" value="ABM"/>
    <property type="match status" value="1"/>
</dbReference>
<dbReference type="PROSITE" id="PS51725">
    <property type="entry name" value="ABM"/>
    <property type="match status" value="1"/>
</dbReference>
<organism evidence="2 3">
    <name type="scientific">Sphingobium fontiphilum</name>
    <dbReference type="NCBI Taxonomy" id="944425"/>
    <lineage>
        <taxon>Bacteria</taxon>
        <taxon>Pseudomonadati</taxon>
        <taxon>Pseudomonadota</taxon>
        <taxon>Alphaproteobacteria</taxon>
        <taxon>Sphingomonadales</taxon>
        <taxon>Sphingomonadaceae</taxon>
        <taxon>Sphingobium</taxon>
    </lineage>
</organism>
<dbReference type="EMBL" id="JACIEB010000001">
    <property type="protein sequence ID" value="MBB3981035.1"/>
    <property type="molecule type" value="Genomic_DNA"/>
</dbReference>
<dbReference type="GO" id="GO:0004497">
    <property type="term" value="F:monooxygenase activity"/>
    <property type="evidence" value="ECO:0007669"/>
    <property type="project" value="UniProtKB-KW"/>
</dbReference>
<sequence>MILVTGLIRTDPETFPALLARLKSLCEPSRAEDGCLFYHMGVDDEASCAIMAMEGWRDRAALDAHLALPAIAGLLAEFGGRYTVDVSIHSVEASEKFML</sequence>
<dbReference type="AlphaFoldDB" id="A0A7W6GMS0"/>
<dbReference type="Proteomes" id="UP000552757">
    <property type="component" value="Unassembled WGS sequence"/>
</dbReference>
<reference evidence="2 3" key="1">
    <citation type="submission" date="2020-08" db="EMBL/GenBank/DDBJ databases">
        <title>Genomic Encyclopedia of Type Strains, Phase IV (KMG-IV): sequencing the most valuable type-strain genomes for metagenomic binning, comparative biology and taxonomic classification.</title>
        <authorList>
            <person name="Goeker M."/>
        </authorList>
    </citation>
    <scope>NUCLEOTIDE SEQUENCE [LARGE SCALE GENOMIC DNA]</scope>
    <source>
        <strain evidence="2 3">DSM 29348</strain>
    </source>
</reference>
<gene>
    <name evidence="2" type="ORF">GGR44_000666</name>
</gene>
<keyword evidence="2" id="KW-0503">Monooxygenase</keyword>
<dbReference type="Gene3D" id="3.30.70.100">
    <property type="match status" value="1"/>
</dbReference>
<accession>A0A7W6GMS0</accession>
<dbReference type="RefSeq" id="WP_183953997.1">
    <property type="nucleotide sequence ID" value="NZ_JACIEB010000001.1"/>
</dbReference>
<name>A0A7W6GMS0_9SPHN</name>